<dbReference type="RefSeq" id="XP_001886143.1">
    <property type="nucleotide sequence ID" value="XM_001886108.1"/>
</dbReference>
<proteinExistence type="predicted"/>
<keyword evidence="2" id="KW-1185">Reference proteome</keyword>
<dbReference type="AlphaFoldDB" id="B0DQA0"/>
<sequence length="145" mass="15723">MAPKISGVRLALCKQPHLAQVGIIITSIQGGAGPGIPYRDPPCILIKFSYANKVCEKRWFHLKVWNMCKHPGIVPAQLVQNVGRALTNDVILLYIDTFLITLVIGGGLASSAPASSLERLFAQSKAELRNFGEVSRVLHQTMAGC</sequence>
<evidence type="ECO:0000313" key="1">
    <source>
        <dbReference type="EMBL" id="EDR03347.1"/>
    </source>
</evidence>
<organism evidence="2">
    <name type="scientific">Laccaria bicolor (strain S238N-H82 / ATCC MYA-4686)</name>
    <name type="common">Bicoloured deceiver</name>
    <name type="synonym">Laccaria laccata var. bicolor</name>
    <dbReference type="NCBI Taxonomy" id="486041"/>
    <lineage>
        <taxon>Eukaryota</taxon>
        <taxon>Fungi</taxon>
        <taxon>Dikarya</taxon>
        <taxon>Basidiomycota</taxon>
        <taxon>Agaricomycotina</taxon>
        <taxon>Agaricomycetes</taxon>
        <taxon>Agaricomycetidae</taxon>
        <taxon>Agaricales</taxon>
        <taxon>Agaricineae</taxon>
        <taxon>Hydnangiaceae</taxon>
        <taxon>Laccaria</taxon>
    </lineage>
</organism>
<accession>B0DQA0</accession>
<protein>
    <submittedName>
        <fullName evidence="1">Predicted protein</fullName>
    </submittedName>
</protein>
<dbReference type="InParanoid" id="B0DQA0"/>
<dbReference type="KEGG" id="lbc:LACBIDRAFT_331696"/>
<dbReference type="HOGENOM" id="CLU_1787172_0_0_1"/>
<dbReference type="GeneID" id="6081756"/>
<reference evidence="1 2" key="1">
    <citation type="journal article" date="2008" name="Nature">
        <title>The genome of Laccaria bicolor provides insights into mycorrhizal symbiosis.</title>
        <authorList>
            <person name="Martin F."/>
            <person name="Aerts A."/>
            <person name="Ahren D."/>
            <person name="Brun A."/>
            <person name="Danchin E.G.J."/>
            <person name="Duchaussoy F."/>
            <person name="Gibon J."/>
            <person name="Kohler A."/>
            <person name="Lindquist E."/>
            <person name="Pereda V."/>
            <person name="Salamov A."/>
            <person name="Shapiro H.J."/>
            <person name="Wuyts J."/>
            <person name="Blaudez D."/>
            <person name="Buee M."/>
            <person name="Brokstein P."/>
            <person name="Canbaeck B."/>
            <person name="Cohen D."/>
            <person name="Courty P.E."/>
            <person name="Coutinho P.M."/>
            <person name="Delaruelle C."/>
            <person name="Detter J.C."/>
            <person name="Deveau A."/>
            <person name="DiFazio S."/>
            <person name="Duplessis S."/>
            <person name="Fraissinet-Tachet L."/>
            <person name="Lucic E."/>
            <person name="Frey-Klett P."/>
            <person name="Fourrey C."/>
            <person name="Feussner I."/>
            <person name="Gay G."/>
            <person name="Grimwood J."/>
            <person name="Hoegger P.J."/>
            <person name="Jain P."/>
            <person name="Kilaru S."/>
            <person name="Labbe J."/>
            <person name="Lin Y.C."/>
            <person name="Legue V."/>
            <person name="Le Tacon F."/>
            <person name="Marmeisse R."/>
            <person name="Melayah D."/>
            <person name="Montanini B."/>
            <person name="Muratet M."/>
            <person name="Nehls U."/>
            <person name="Niculita-Hirzel H."/>
            <person name="Oudot-Le Secq M.P."/>
            <person name="Peter M."/>
            <person name="Quesneville H."/>
            <person name="Rajashekar B."/>
            <person name="Reich M."/>
            <person name="Rouhier N."/>
            <person name="Schmutz J."/>
            <person name="Yin T."/>
            <person name="Chalot M."/>
            <person name="Henrissat B."/>
            <person name="Kuees U."/>
            <person name="Lucas S."/>
            <person name="Van de Peer Y."/>
            <person name="Podila G.K."/>
            <person name="Polle A."/>
            <person name="Pukkila P.J."/>
            <person name="Richardson P.M."/>
            <person name="Rouze P."/>
            <person name="Sanders I.R."/>
            <person name="Stajich J.E."/>
            <person name="Tunlid A."/>
            <person name="Tuskan G."/>
            <person name="Grigoriev I.V."/>
        </authorList>
    </citation>
    <scope>NUCLEOTIDE SEQUENCE [LARGE SCALE GENOMIC DNA]</scope>
    <source>
        <strain evidence="2">S238N-H82 / ATCC MYA-4686</strain>
    </source>
</reference>
<name>B0DQA0_LACBS</name>
<dbReference type="Proteomes" id="UP000001194">
    <property type="component" value="Unassembled WGS sequence"/>
</dbReference>
<dbReference type="EMBL" id="DS547125">
    <property type="protein sequence ID" value="EDR03347.1"/>
    <property type="molecule type" value="Genomic_DNA"/>
</dbReference>
<gene>
    <name evidence="1" type="ORF">LACBIDRAFT_331696</name>
</gene>
<evidence type="ECO:0000313" key="2">
    <source>
        <dbReference type="Proteomes" id="UP000001194"/>
    </source>
</evidence>